<evidence type="ECO:0000256" key="4">
    <source>
        <dbReference type="ARBA" id="ARBA00023242"/>
    </source>
</evidence>
<dbReference type="PaxDb" id="55529-EKX35341"/>
<keyword evidence="2" id="KW-0238">DNA-binding</keyword>
<dbReference type="AlphaFoldDB" id="L1IGG4"/>
<dbReference type="GO" id="GO:0003700">
    <property type="term" value="F:DNA-binding transcription factor activity"/>
    <property type="evidence" value="ECO:0007669"/>
    <property type="project" value="InterPro"/>
</dbReference>
<dbReference type="GeneID" id="17292061"/>
<reference evidence="9" key="2">
    <citation type="submission" date="2012-11" db="EMBL/GenBank/DDBJ databases">
        <authorList>
            <person name="Kuo A."/>
            <person name="Curtis B.A."/>
            <person name="Tanifuji G."/>
            <person name="Burki F."/>
            <person name="Gruber A."/>
            <person name="Irimia M."/>
            <person name="Maruyama S."/>
            <person name="Arias M.C."/>
            <person name="Ball S.G."/>
            <person name="Gile G.H."/>
            <person name="Hirakawa Y."/>
            <person name="Hopkins J.F."/>
            <person name="Rensing S.A."/>
            <person name="Schmutz J."/>
            <person name="Symeonidi A."/>
            <person name="Elias M."/>
            <person name="Eveleigh R.J."/>
            <person name="Herman E.K."/>
            <person name="Klute M.J."/>
            <person name="Nakayama T."/>
            <person name="Obornik M."/>
            <person name="Reyes-Prieto A."/>
            <person name="Armbrust E.V."/>
            <person name="Aves S.J."/>
            <person name="Beiko R.G."/>
            <person name="Coutinho P."/>
            <person name="Dacks J.B."/>
            <person name="Durnford D.G."/>
            <person name="Fast N.M."/>
            <person name="Green B.R."/>
            <person name="Grisdale C."/>
            <person name="Hempe F."/>
            <person name="Henrissat B."/>
            <person name="Hoppner M.P."/>
            <person name="Ishida K.-I."/>
            <person name="Kim E."/>
            <person name="Koreny L."/>
            <person name="Kroth P.G."/>
            <person name="Liu Y."/>
            <person name="Malik S.-B."/>
            <person name="Maier U.G."/>
            <person name="McRose D."/>
            <person name="Mock T."/>
            <person name="Neilson J.A."/>
            <person name="Onodera N.T."/>
            <person name="Poole A.M."/>
            <person name="Pritham E.J."/>
            <person name="Richards T.A."/>
            <person name="Rocap G."/>
            <person name="Roy S.W."/>
            <person name="Sarai C."/>
            <person name="Schaack S."/>
            <person name="Shirato S."/>
            <person name="Slamovits C.H."/>
            <person name="Spencer D.F."/>
            <person name="Suzuki S."/>
            <person name="Worden A.Z."/>
            <person name="Zauner S."/>
            <person name="Barry K."/>
            <person name="Bell C."/>
            <person name="Bharti A.K."/>
            <person name="Crow J.A."/>
            <person name="Grimwood J."/>
            <person name="Kramer R."/>
            <person name="Lindquist E."/>
            <person name="Lucas S."/>
            <person name="Salamov A."/>
            <person name="McFadden G.I."/>
            <person name="Lane C.E."/>
            <person name="Keeling P.J."/>
            <person name="Gray M.W."/>
            <person name="Grigoriev I.V."/>
            <person name="Archibald J.M."/>
        </authorList>
    </citation>
    <scope>NUCLEOTIDE SEQUENCE</scope>
    <source>
        <strain evidence="9">CCMP2712</strain>
    </source>
</reference>
<keyword evidence="9" id="KW-1185">Reference proteome</keyword>
<evidence type="ECO:0000313" key="8">
    <source>
        <dbReference type="EnsemblProtists" id="EKX35341"/>
    </source>
</evidence>
<dbReference type="Proteomes" id="UP000011087">
    <property type="component" value="Unassembled WGS sequence"/>
</dbReference>
<dbReference type="OrthoDB" id="6270329at2759"/>
<gene>
    <name evidence="7" type="ORF">GUITHDRAFT_166000</name>
</gene>
<dbReference type="HOGENOM" id="CLU_1117487_0_0_1"/>
<keyword evidence="3" id="KW-0804">Transcription</keyword>
<evidence type="ECO:0000313" key="7">
    <source>
        <dbReference type="EMBL" id="EKX35341.1"/>
    </source>
</evidence>
<dbReference type="Pfam" id="PF02042">
    <property type="entry name" value="RWP-RK"/>
    <property type="match status" value="1"/>
</dbReference>
<keyword evidence="1" id="KW-0805">Transcription regulation</keyword>
<dbReference type="InterPro" id="IPR003035">
    <property type="entry name" value="RWP-RK_dom"/>
</dbReference>
<reference evidence="7 9" key="1">
    <citation type="journal article" date="2012" name="Nature">
        <title>Algal genomes reveal evolutionary mosaicism and the fate of nucleomorphs.</title>
        <authorList>
            <consortium name="DOE Joint Genome Institute"/>
            <person name="Curtis B.A."/>
            <person name="Tanifuji G."/>
            <person name="Burki F."/>
            <person name="Gruber A."/>
            <person name="Irimia M."/>
            <person name="Maruyama S."/>
            <person name="Arias M.C."/>
            <person name="Ball S.G."/>
            <person name="Gile G.H."/>
            <person name="Hirakawa Y."/>
            <person name="Hopkins J.F."/>
            <person name="Kuo A."/>
            <person name="Rensing S.A."/>
            <person name="Schmutz J."/>
            <person name="Symeonidi A."/>
            <person name="Elias M."/>
            <person name="Eveleigh R.J."/>
            <person name="Herman E.K."/>
            <person name="Klute M.J."/>
            <person name="Nakayama T."/>
            <person name="Obornik M."/>
            <person name="Reyes-Prieto A."/>
            <person name="Armbrust E.V."/>
            <person name="Aves S.J."/>
            <person name="Beiko R.G."/>
            <person name="Coutinho P."/>
            <person name="Dacks J.B."/>
            <person name="Durnford D.G."/>
            <person name="Fast N.M."/>
            <person name="Green B.R."/>
            <person name="Grisdale C.J."/>
            <person name="Hempel F."/>
            <person name="Henrissat B."/>
            <person name="Hoppner M.P."/>
            <person name="Ishida K."/>
            <person name="Kim E."/>
            <person name="Koreny L."/>
            <person name="Kroth P.G."/>
            <person name="Liu Y."/>
            <person name="Malik S.B."/>
            <person name="Maier U.G."/>
            <person name="McRose D."/>
            <person name="Mock T."/>
            <person name="Neilson J.A."/>
            <person name="Onodera N.T."/>
            <person name="Poole A.M."/>
            <person name="Pritham E.J."/>
            <person name="Richards T.A."/>
            <person name="Rocap G."/>
            <person name="Roy S.W."/>
            <person name="Sarai C."/>
            <person name="Schaack S."/>
            <person name="Shirato S."/>
            <person name="Slamovits C.H."/>
            <person name="Spencer D.F."/>
            <person name="Suzuki S."/>
            <person name="Worden A.Z."/>
            <person name="Zauner S."/>
            <person name="Barry K."/>
            <person name="Bell C."/>
            <person name="Bharti A.K."/>
            <person name="Crow J.A."/>
            <person name="Grimwood J."/>
            <person name="Kramer R."/>
            <person name="Lindquist E."/>
            <person name="Lucas S."/>
            <person name="Salamov A."/>
            <person name="McFadden G.I."/>
            <person name="Lane C.E."/>
            <person name="Keeling P.J."/>
            <person name="Gray M.W."/>
            <person name="Grigoriev I.V."/>
            <person name="Archibald J.M."/>
        </authorList>
    </citation>
    <scope>NUCLEOTIDE SEQUENCE</scope>
    <source>
        <strain evidence="7 9">CCMP2712</strain>
    </source>
</reference>
<dbReference type="KEGG" id="gtt:GUITHDRAFT_166000"/>
<reference evidence="8" key="3">
    <citation type="submission" date="2015-06" db="UniProtKB">
        <authorList>
            <consortium name="EnsemblProtists"/>
        </authorList>
    </citation>
    <scope>IDENTIFICATION</scope>
</reference>
<evidence type="ECO:0000313" key="9">
    <source>
        <dbReference type="Proteomes" id="UP000011087"/>
    </source>
</evidence>
<feature type="domain" description="RWP-RK" evidence="6">
    <location>
        <begin position="152"/>
        <end position="235"/>
    </location>
</feature>
<protein>
    <recommendedName>
        <fullName evidence="6">RWP-RK domain-containing protein</fullName>
    </recommendedName>
</protein>
<proteinExistence type="predicted"/>
<evidence type="ECO:0000256" key="1">
    <source>
        <dbReference type="ARBA" id="ARBA00023015"/>
    </source>
</evidence>
<keyword evidence="4" id="KW-0539">Nucleus</keyword>
<dbReference type="PROSITE" id="PS51519">
    <property type="entry name" value="RWP_RK"/>
    <property type="match status" value="1"/>
</dbReference>
<dbReference type="STRING" id="905079.L1IGG4"/>
<dbReference type="InterPro" id="IPR045012">
    <property type="entry name" value="NLP"/>
</dbReference>
<dbReference type="EMBL" id="JH993092">
    <property type="protein sequence ID" value="EKX35341.1"/>
    <property type="molecule type" value="Genomic_DNA"/>
</dbReference>
<evidence type="ECO:0000256" key="5">
    <source>
        <dbReference type="SAM" id="MobiDB-lite"/>
    </source>
</evidence>
<accession>L1IGG4</accession>
<dbReference type="PANTHER" id="PTHR32002:SF35">
    <property type="entry name" value="PROTEIN NLP6"/>
    <property type="match status" value="1"/>
</dbReference>
<feature type="compositionally biased region" description="Polar residues" evidence="5">
    <location>
        <begin position="134"/>
        <end position="143"/>
    </location>
</feature>
<organism evidence="7">
    <name type="scientific">Guillardia theta (strain CCMP2712)</name>
    <name type="common">Cryptophyte</name>
    <dbReference type="NCBI Taxonomy" id="905079"/>
    <lineage>
        <taxon>Eukaryota</taxon>
        <taxon>Cryptophyceae</taxon>
        <taxon>Pyrenomonadales</taxon>
        <taxon>Geminigeraceae</taxon>
        <taxon>Guillardia</taxon>
    </lineage>
</organism>
<dbReference type="PANTHER" id="PTHR32002">
    <property type="entry name" value="PROTEIN NLP8"/>
    <property type="match status" value="1"/>
</dbReference>
<dbReference type="RefSeq" id="XP_005822321.1">
    <property type="nucleotide sequence ID" value="XM_005822264.1"/>
</dbReference>
<dbReference type="EnsemblProtists" id="EKX35341">
    <property type="protein sequence ID" value="EKX35341"/>
    <property type="gene ID" value="GUITHDRAFT_166000"/>
</dbReference>
<feature type="region of interest" description="Disordered" evidence="5">
    <location>
        <begin position="127"/>
        <end position="149"/>
    </location>
</feature>
<evidence type="ECO:0000256" key="2">
    <source>
        <dbReference type="ARBA" id="ARBA00023125"/>
    </source>
</evidence>
<dbReference type="GO" id="GO:0003677">
    <property type="term" value="F:DNA binding"/>
    <property type="evidence" value="ECO:0007669"/>
    <property type="project" value="UniProtKB-KW"/>
</dbReference>
<evidence type="ECO:0000259" key="6">
    <source>
        <dbReference type="PROSITE" id="PS51519"/>
    </source>
</evidence>
<name>L1IGG4_GUITC</name>
<sequence length="249" mass="28148">MVVVDVQNSIMTDREGNVLEDLDDTFMIDLGFPTSMWPICENSEDQSFDFEGCMKQSLKSLQLSSTILDPVQDIKEFERKIAMIYDNPDENPDLASISQEIELGKRRRSLSEPLPEENNVASKCHKSEFHNLEPANTPSEAKFSSSSSSPNSYIVHARRGFSTQTIEITLQMLEERFHLSLEAAASEMGIGKSTMKTICRTFGIPKWPYTHKGKKRRLGSHLEQKVETAYDGTLLPGDITYQYDLVPSQ</sequence>
<evidence type="ECO:0000256" key="3">
    <source>
        <dbReference type="ARBA" id="ARBA00023163"/>
    </source>
</evidence>